<feature type="transmembrane region" description="Helical" evidence="6">
    <location>
        <begin position="198"/>
        <end position="223"/>
    </location>
</feature>
<proteinExistence type="inferred from homology"/>
<keyword evidence="6" id="KW-0460">Magnesium</keyword>
<keyword evidence="6" id="KW-0813">Transport</keyword>
<comment type="similarity">
    <text evidence="2 6">Belongs to the CorA metal ion transporter (MIT) (TC 1.A.35.5) family.</text>
</comment>
<accession>A0A072VL75</accession>
<reference evidence="8 10" key="1">
    <citation type="journal article" date="2011" name="Nature">
        <title>The Medicago genome provides insight into the evolution of rhizobial symbioses.</title>
        <authorList>
            <person name="Young N.D."/>
            <person name="Debelle F."/>
            <person name="Oldroyd G.E."/>
            <person name="Geurts R."/>
            <person name="Cannon S.B."/>
            <person name="Udvardi M.K."/>
            <person name="Benedito V.A."/>
            <person name="Mayer K.F."/>
            <person name="Gouzy J."/>
            <person name="Schoof H."/>
            <person name="Van de Peer Y."/>
            <person name="Proost S."/>
            <person name="Cook D.R."/>
            <person name="Meyers B.C."/>
            <person name="Spannagl M."/>
            <person name="Cheung F."/>
            <person name="De Mita S."/>
            <person name="Krishnakumar V."/>
            <person name="Gundlach H."/>
            <person name="Zhou S."/>
            <person name="Mudge J."/>
            <person name="Bharti A.K."/>
            <person name="Murray J.D."/>
            <person name="Naoumkina M.A."/>
            <person name="Rosen B."/>
            <person name="Silverstein K.A."/>
            <person name="Tang H."/>
            <person name="Rombauts S."/>
            <person name="Zhao P.X."/>
            <person name="Zhou P."/>
            <person name="Barbe V."/>
            <person name="Bardou P."/>
            <person name="Bechner M."/>
            <person name="Bellec A."/>
            <person name="Berger A."/>
            <person name="Berges H."/>
            <person name="Bidwell S."/>
            <person name="Bisseling T."/>
            <person name="Choisne N."/>
            <person name="Couloux A."/>
            <person name="Denny R."/>
            <person name="Deshpande S."/>
            <person name="Dai X."/>
            <person name="Doyle J.J."/>
            <person name="Dudez A.M."/>
            <person name="Farmer A.D."/>
            <person name="Fouteau S."/>
            <person name="Franken C."/>
            <person name="Gibelin C."/>
            <person name="Gish J."/>
            <person name="Goldstein S."/>
            <person name="Gonzalez A.J."/>
            <person name="Green P.J."/>
            <person name="Hallab A."/>
            <person name="Hartog M."/>
            <person name="Hua A."/>
            <person name="Humphray S.J."/>
            <person name="Jeong D.H."/>
            <person name="Jing Y."/>
            <person name="Jocker A."/>
            <person name="Kenton S.M."/>
            <person name="Kim D.J."/>
            <person name="Klee K."/>
            <person name="Lai H."/>
            <person name="Lang C."/>
            <person name="Lin S."/>
            <person name="Macmil S.L."/>
            <person name="Magdelenat G."/>
            <person name="Matthews L."/>
            <person name="McCorrison J."/>
            <person name="Monaghan E.L."/>
            <person name="Mun J.H."/>
            <person name="Najar F.Z."/>
            <person name="Nicholson C."/>
            <person name="Noirot C."/>
            <person name="O'Bleness M."/>
            <person name="Paule C.R."/>
            <person name="Poulain J."/>
            <person name="Prion F."/>
            <person name="Qin B."/>
            <person name="Qu C."/>
            <person name="Retzel E.F."/>
            <person name="Riddle C."/>
            <person name="Sallet E."/>
            <person name="Samain S."/>
            <person name="Samson N."/>
            <person name="Sanders I."/>
            <person name="Saurat O."/>
            <person name="Scarpelli C."/>
            <person name="Schiex T."/>
            <person name="Segurens B."/>
            <person name="Severin A.J."/>
            <person name="Sherrier D.J."/>
            <person name="Shi R."/>
            <person name="Sims S."/>
            <person name="Singer S.R."/>
            <person name="Sinharoy S."/>
            <person name="Sterck L."/>
            <person name="Viollet A."/>
            <person name="Wang B.B."/>
            <person name="Wang K."/>
            <person name="Wang M."/>
            <person name="Wang X."/>
            <person name="Warfsmann J."/>
            <person name="Weissenbach J."/>
            <person name="White D.D."/>
            <person name="White J.D."/>
            <person name="Wiley G.B."/>
            <person name="Wincker P."/>
            <person name="Xing Y."/>
            <person name="Yang L."/>
            <person name="Yao Z."/>
            <person name="Ying F."/>
            <person name="Zhai J."/>
            <person name="Zhou L."/>
            <person name="Zuber A."/>
            <person name="Denarie J."/>
            <person name="Dixon R.A."/>
            <person name="May G.D."/>
            <person name="Schwartz D.C."/>
            <person name="Rogers J."/>
            <person name="Quetier F."/>
            <person name="Town C.D."/>
            <person name="Roe B.A."/>
        </authorList>
    </citation>
    <scope>NUCLEOTIDE SEQUENCE [LARGE SCALE GENOMIC DNA]</scope>
    <source>
        <strain evidence="8">A17</strain>
        <strain evidence="9 10">cv. Jemalong A17</strain>
    </source>
</reference>
<sequence length="238" mass="27754">MDPQDMVAAVNRRRHSLLQVGFSLMLQAKGGFMMWTKSFILFNCYELLSYILQISSRNLDKVRKMKSRMTRLIARVQKVRDELAQLLEDDDDMADLYLSRKASIATSHFDENDVEELEQLLEAYFKQSDDTLNKLTALREYIDDSEDYINIQLDNHRNNLIQLELFLTSGTIGLSIFSLVAGIFGMNLPFTWNDGHEYMFKWVVIVGGVISLFLFFMIIIYAYKRRLIGSICWKTKVE</sequence>
<evidence type="ECO:0000256" key="2">
    <source>
        <dbReference type="ARBA" id="ARBA00007535"/>
    </source>
</evidence>
<dbReference type="GO" id="GO:0016020">
    <property type="term" value="C:membrane"/>
    <property type="evidence" value="ECO:0007669"/>
    <property type="project" value="UniProtKB-SubCell"/>
</dbReference>
<dbReference type="InterPro" id="IPR045863">
    <property type="entry name" value="CorA_TM1_TM2"/>
</dbReference>
<dbReference type="AlphaFoldDB" id="A0A072VL75"/>
<protein>
    <recommendedName>
        <fullName evidence="6">Magnesium transporter</fullName>
    </recommendedName>
</protein>
<evidence type="ECO:0000313" key="8">
    <source>
        <dbReference type="EMBL" id="KEH42774.1"/>
    </source>
</evidence>
<reference evidence="9" key="3">
    <citation type="submission" date="2015-04" db="UniProtKB">
        <authorList>
            <consortium name="EnsemblPlants"/>
        </authorList>
    </citation>
    <scope>IDENTIFICATION</scope>
    <source>
        <strain evidence="9">cv. Jemalong A17</strain>
    </source>
</reference>
<dbReference type="PANTHER" id="PTHR13890:SF31">
    <property type="entry name" value="MAGNESIUM TRANSPORTER MRS2-2-RELATED"/>
    <property type="match status" value="1"/>
</dbReference>
<dbReference type="SUPFAM" id="SSF144083">
    <property type="entry name" value="Magnesium transport protein CorA, transmembrane region"/>
    <property type="match status" value="1"/>
</dbReference>
<dbReference type="GO" id="GO:0015693">
    <property type="term" value="P:magnesium ion transport"/>
    <property type="evidence" value="ECO:0000318"/>
    <property type="project" value="GO_Central"/>
</dbReference>
<evidence type="ECO:0000256" key="3">
    <source>
        <dbReference type="ARBA" id="ARBA00022692"/>
    </source>
</evidence>
<dbReference type="CDD" id="cd12823">
    <property type="entry name" value="Mrs2_Mfm1p-like"/>
    <property type="match status" value="1"/>
</dbReference>
<feature type="transmembrane region" description="Helical" evidence="6">
    <location>
        <begin position="165"/>
        <end position="186"/>
    </location>
</feature>
<dbReference type="Proteomes" id="UP000002051">
    <property type="component" value="Unassembled WGS sequence"/>
</dbReference>
<keyword evidence="7" id="KW-0175">Coiled coil</keyword>
<dbReference type="EnsemblPlants" id="KEH42774">
    <property type="protein sequence ID" value="KEH42774"/>
    <property type="gene ID" value="MTR_1g076220"/>
</dbReference>
<dbReference type="PANTHER" id="PTHR13890">
    <property type="entry name" value="RNA SPLICING PROTEIN MRS2, MITOCHONDRIAL"/>
    <property type="match status" value="1"/>
</dbReference>
<feature type="transmembrane region" description="Helical" evidence="6">
    <location>
        <begin position="39"/>
        <end position="59"/>
    </location>
</feature>
<evidence type="ECO:0000256" key="6">
    <source>
        <dbReference type="RuleBase" id="RU366041"/>
    </source>
</evidence>
<organism evidence="8 10">
    <name type="scientific">Medicago truncatula</name>
    <name type="common">Barrel medic</name>
    <name type="synonym">Medicago tribuloides</name>
    <dbReference type="NCBI Taxonomy" id="3880"/>
    <lineage>
        <taxon>Eukaryota</taxon>
        <taxon>Viridiplantae</taxon>
        <taxon>Streptophyta</taxon>
        <taxon>Embryophyta</taxon>
        <taxon>Tracheophyta</taxon>
        <taxon>Spermatophyta</taxon>
        <taxon>Magnoliopsida</taxon>
        <taxon>eudicotyledons</taxon>
        <taxon>Gunneridae</taxon>
        <taxon>Pentapetalae</taxon>
        <taxon>rosids</taxon>
        <taxon>fabids</taxon>
        <taxon>Fabales</taxon>
        <taxon>Fabaceae</taxon>
        <taxon>Papilionoideae</taxon>
        <taxon>50 kb inversion clade</taxon>
        <taxon>NPAAA clade</taxon>
        <taxon>Hologalegina</taxon>
        <taxon>IRL clade</taxon>
        <taxon>Trifolieae</taxon>
        <taxon>Medicago</taxon>
    </lineage>
</organism>
<dbReference type="Pfam" id="PF22099">
    <property type="entry name" value="MRS2-like"/>
    <property type="match status" value="1"/>
</dbReference>
<dbReference type="GO" id="GO:0015095">
    <property type="term" value="F:magnesium ion transmembrane transporter activity"/>
    <property type="evidence" value="ECO:0000318"/>
    <property type="project" value="GO_Central"/>
</dbReference>
<keyword evidence="6" id="KW-0406">Ion transport</keyword>
<comment type="caution">
    <text evidence="6">Lacks conserved residue(s) required for the propagation of feature annotation.</text>
</comment>
<dbReference type="eggNOG" id="KOG2662">
    <property type="taxonomic scope" value="Eukaryota"/>
</dbReference>
<feature type="coiled-coil region" evidence="7">
    <location>
        <begin position="62"/>
        <end position="89"/>
    </location>
</feature>
<evidence type="ECO:0000256" key="4">
    <source>
        <dbReference type="ARBA" id="ARBA00022989"/>
    </source>
</evidence>
<dbReference type="InterPro" id="IPR039204">
    <property type="entry name" value="MRS2-like"/>
</dbReference>
<comment type="function">
    <text evidence="6">Magnesium transporter that may mediate the influx of magnesium.</text>
</comment>
<keyword evidence="5 6" id="KW-0472">Membrane</keyword>
<evidence type="ECO:0000256" key="1">
    <source>
        <dbReference type="ARBA" id="ARBA00004141"/>
    </source>
</evidence>
<comment type="subcellular location">
    <subcellularLocation>
        <location evidence="1 6">Membrane</location>
        <topology evidence="1 6">Multi-pass membrane protein</topology>
    </subcellularLocation>
</comment>
<evidence type="ECO:0000256" key="5">
    <source>
        <dbReference type="ARBA" id="ARBA00023136"/>
    </source>
</evidence>
<evidence type="ECO:0000313" key="9">
    <source>
        <dbReference type="EnsemblPlants" id="KEH42774"/>
    </source>
</evidence>
<evidence type="ECO:0000256" key="7">
    <source>
        <dbReference type="SAM" id="Coils"/>
    </source>
</evidence>
<evidence type="ECO:0000313" key="10">
    <source>
        <dbReference type="Proteomes" id="UP000002051"/>
    </source>
</evidence>
<dbReference type="PaxDb" id="3880-AES62069"/>
<name>A0A072VL75_MEDTR</name>
<keyword evidence="3 6" id="KW-0812">Transmembrane</keyword>
<dbReference type="EMBL" id="CM001217">
    <property type="protein sequence ID" value="KEH42774.1"/>
    <property type="molecule type" value="Genomic_DNA"/>
</dbReference>
<keyword evidence="10" id="KW-1185">Reference proteome</keyword>
<reference evidence="8 10" key="2">
    <citation type="journal article" date="2014" name="BMC Genomics">
        <title>An improved genome release (version Mt4.0) for the model legume Medicago truncatula.</title>
        <authorList>
            <person name="Tang H."/>
            <person name="Krishnakumar V."/>
            <person name="Bidwell S."/>
            <person name="Rosen B."/>
            <person name="Chan A."/>
            <person name="Zhou S."/>
            <person name="Gentzbittel L."/>
            <person name="Childs K.L."/>
            <person name="Yandell M."/>
            <person name="Gundlach H."/>
            <person name="Mayer K.F."/>
            <person name="Schwartz D.C."/>
            <person name="Town C.D."/>
        </authorList>
    </citation>
    <scope>GENOME REANNOTATION</scope>
    <source>
        <strain evidence="8">A17</strain>
        <strain evidence="9 10">cv. Jemalong A17</strain>
    </source>
</reference>
<dbReference type="HOGENOM" id="CLU_1167365_0_0_1"/>
<keyword evidence="4 6" id="KW-1133">Transmembrane helix</keyword>
<gene>
    <name evidence="8" type="ordered locus">MTR_1g076220</name>
</gene>
<dbReference type="Gene3D" id="1.20.58.340">
    <property type="entry name" value="Magnesium transport protein CorA, transmembrane region"/>
    <property type="match status" value="1"/>
</dbReference>